<protein>
    <submittedName>
        <fullName evidence="1">F-box only protein 42</fullName>
    </submittedName>
</protein>
<evidence type="ECO:0000313" key="2">
    <source>
        <dbReference type="Proteomes" id="UP001056778"/>
    </source>
</evidence>
<sequence length="136" mass="15573">MTVNETKKVYTIDDLPDEVLEFILGLIPPYKDIHDCMLVSKRWRSCVLSEYSSLLSKIRPVIYGIYNGIPFVHLMLLTYRCDKNKAEKFEQSNCSFDIAWNTLTPAALAPTITKRYSHAAGVRRIPCILPVDAHVR</sequence>
<comment type="caution">
    <text evidence="1">The sequence shown here is derived from an EMBL/GenBank/DDBJ whole genome shotgun (WGS) entry which is preliminary data.</text>
</comment>
<evidence type="ECO:0000313" key="1">
    <source>
        <dbReference type="EMBL" id="KAI4466195.1"/>
    </source>
</evidence>
<dbReference type="Proteomes" id="UP001056778">
    <property type="component" value="Chromosome 3"/>
</dbReference>
<accession>A0ACB9THN7</accession>
<name>A0ACB9THN7_HOLOL</name>
<proteinExistence type="predicted"/>
<dbReference type="EMBL" id="CM043017">
    <property type="protein sequence ID" value="KAI4466195.1"/>
    <property type="molecule type" value="Genomic_DNA"/>
</dbReference>
<gene>
    <name evidence="1" type="ORF">MML48_3g00019599</name>
</gene>
<organism evidence="1 2">
    <name type="scientific">Holotrichia oblita</name>
    <name type="common">Chafer beetle</name>
    <dbReference type="NCBI Taxonomy" id="644536"/>
    <lineage>
        <taxon>Eukaryota</taxon>
        <taxon>Metazoa</taxon>
        <taxon>Ecdysozoa</taxon>
        <taxon>Arthropoda</taxon>
        <taxon>Hexapoda</taxon>
        <taxon>Insecta</taxon>
        <taxon>Pterygota</taxon>
        <taxon>Neoptera</taxon>
        <taxon>Endopterygota</taxon>
        <taxon>Coleoptera</taxon>
        <taxon>Polyphaga</taxon>
        <taxon>Scarabaeiformia</taxon>
        <taxon>Scarabaeidae</taxon>
        <taxon>Melolonthinae</taxon>
        <taxon>Holotrichia</taxon>
    </lineage>
</organism>
<keyword evidence="2" id="KW-1185">Reference proteome</keyword>
<reference evidence="1" key="1">
    <citation type="submission" date="2022-04" db="EMBL/GenBank/DDBJ databases">
        <title>Chromosome-scale genome assembly of Holotrichia oblita Faldermann.</title>
        <authorList>
            <person name="Rongchong L."/>
        </authorList>
    </citation>
    <scope>NUCLEOTIDE SEQUENCE</scope>
    <source>
        <strain evidence="1">81SQS9</strain>
    </source>
</reference>